<comment type="caution">
    <text evidence="1">The sequence shown here is derived from an EMBL/GenBank/DDBJ whole genome shotgun (WGS) entry which is preliminary data.</text>
</comment>
<dbReference type="Proteomes" id="UP000267408">
    <property type="component" value="Unassembled WGS sequence"/>
</dbReference>
<dbReference type="EMBL" id="RJVJ01000001">
    <property type="protein sequence ID" value="ROR42907.1"/>
    <property type="molecule type" value="Genomic_DNA"/>
</dbReference>
<sequence length="290" mass="31662">MAKKRGVEPTPEENLAAAIVNGVLGTRTVAVDDQTEPGMIDAWLAGPDEPDDARTIGLEISSTTDGKNQAMWKSINKQYDETVIPGLRGAWTVRFRQGARIGGPPAAKLSEFLKDLERRRETGASLESYEDTTRWAHGWPVPKYATELDMMNSIGIISVAQISTDPALSGRVFASTLGHGVSSPTAEHMAPYVSDFLTTPEGQNKVKKLAKAPEAHLFIWSDSSHMSVGLALRHRFKPVGDPEVPDHIGDIWVASRFEPAAVYRWNRGSGWAVHEVSEELQQVPEPAAAE</sequence>
<evidence type="ECO:0000313" key="1">
    <source>
        <dbReference type="EMBL" id="ROR42907.1"/>
    </source>
</evidence>
<protein>
    <submittedName>
        <fullName evidence="1">Uncharacterized protein</fullName>
    </submittedName>
</protein>
<gene>
    <name evidence="1" type="ORF">EDD39_1041</name>
</gene>
<dbReference type="OrthoDB" id="4234096at2"/>
<evidence type="ECO:0000313" key="2">
    <source>
        <dbReference type="Proteomes" id="UP000267408"/>
    </source>
</evidence>
<name>A0A8G1XEL8_9ACTN</name>
<proteinExistence type="predicted"/>
<organism evidence="1 2">
    <name type="scientific">Kitasatospora cineracea</name>
    <dbReference type="NCBI Taxonomy" id="88074"/>
    <lineage>
        <taxon>Bacteria</taxon>
        <taxon>Bacillati</taxon>
        <taxon>Actinomycetota</taxon>
        <taxon>Actinomycetes</taxon>
        <taxon>Kitasatosporales</taxon>
        <taxon>Streptomycetaceae</taxon>
        <taxon>Kitasatospora</taxon>
    </lineage>
</organism>
<dbReference type="RefSeq" id="WP_123553664.1">
    <property type="nucleotide sequence ID" value="NZ_RJVJ01000001.1"/>
</dbReference>
<dbReference type="AlphaFoldDB" id="A0A8G1XEL8"/>
<accession>A0A8G1XEL8</accession>
<reference evidence="1 2" key="1">
    <citation type="submission" date="2018-11" db="EMBL/GenBank/DDBJ databases">
        <title>Sequencing the genomes of 1000 actinobacteria strains.</title>
        <authorList>
            <person name="Klenk H.-P."/>
        </authorList>
    </citation>
    <scope>NUCLEOTIDE SEQUENCE [LARGE SCALE GENOMIC DNA]</scope>
    <source>
        <strain evidence="1 2">DSM 44780</strain>
    </source>
</reference>